<comment type="similarity">
    <text evidence="2 14">Belongs to the sodium:solute symporter (SSF) (TC 2.A.21) family.</text>
</comment>
<evidence type="ECO:0000256" key="11">
    <source>
        <dbReference type="ARBA" id="ARBA00023136"/>
    </source>
</evidence>
<evidence type="ECO:0000256" key="2">
    <source>
        <dbReference type="ARBA" id="ARBA00006434"/>
    </source>
</evidence>
<evidence type="ECO:0000256" key="1">
    <source>
        <dbReference type="ARBA" id="ARBA00004651"/>
    </source>
</evidence>
<keyword evidence="9 15" id="KW-0915">Sodium</keyword>
<dbReference type="NCBIfam" id="TIGR00813">
    <property type="entry name" value="sss"/>
    <property type="match status" value="1"/>
</dbReference>
<evidence type="ECO:0000256" key="6">
    <source>
        <dbReference type="ARBA" id="ARBA00022847"/>
    </source>
</evidence>
<evidence type="ECO:0000313" key="17">
    <source>
        <dbReference type="Proteomes" id="UP001455384"/>
    </source>
</evidence>
<dbReference type="Pfam" id="PF00474">
    <property type="entry name" value="SSF"/>
    <property type="match status" value="1"/>
</dbReference>
<dbReference type="PANTHER" id="PTHR48086:SF3">
    <property type="entry name" value="SODIUM_PROLINE SYMPORTER"/>
    <property type="match status" value="1"/>
</dbReference>
<evidence type="ECO:0000256" key="14">
    <source>
        <dbReference type="RuleBase" id="RU362091"/>
    </source>
</evidence>
<evidence type="ECO:0000256" key="15">
    <source>
        <dbReference type="RuleBase" id="RU366012"/>
    </source>
</evidence>
<dbReference type="CDD" id="cd11475">
    <property type="entry name" value="SLC5sbd_PutP"/>
    <property type="match status" value="1"/>
</dbReference>
<feature type="transmembrane region" description="Helical" evidence="15">
    <location>
        <begin position="6"/>
        <end position="24"/>
    </location>
</feature>
<dbReference type="InterPro" id="IPR018212">
    <property type="entry name" value="Na/solute_symporter_CS"/>
</dbReference>
<keyword evidence="3 15" id="KW-0813">Transport</keyword>
<feature type="transmembrane region" description="Helical" evidence="15">
    <location>
        <begin position="126"/>
        <end position="151"/>
    </location>
</feature>
<name>A0ABZ3CHZ4_9STAP</name>
<dbReference type="EMBL" id="CP138333">
    <property type="protein sequence ID" value="WZX29002.1"/>
    <property type="molecule type" value="Genomic_DNA"/>
</dbReference>
<feature type="transmembrane region" description="Helical" evidence="15">
    <location>
        <begin position="191"/>
        <end position="211"/>
    </location>
</feature>
<dbReference type="PROSITE" id="PS00456">
    <property type="entry name" value="NA_SOLUT_SYMP_1"/>
    <property type="match status" value="1"/>
</dbReference>
<keyword evidence="10 15" id="KW-0406">Ion transport</keyword>
<feature type="transmembrane region" description="Helical" evidence="15">
    <location>
        <begin position="157"/>
        <end position="184"/>
    </location>
</feature>
<dbReference type="NCBIfam" id="TIGR02121">
    <property type="entry name" value="Na_Pro_sym"/>
    <property type="match status" value="1"/>
</dbReference>
<dbReference type="Gene3D" id="1.20.1730.10">
    <property type="entry name" value="Sodium/glucose cotransporter"/>
    <property type="match status" value="1"/>
</dbReference>
<keyword evidence="7 15" id="KW-0029">Amino-acid transport</keyword>
<keyword evidence="12 15" id="KW-0739">Sodium transport</keyword>
<keyword evidence="8 15" id="KW-1133">Transmembrane helix</keyword>
<gene>
    <name evidence="16" type="primary">putP</name>
    <name evidence="16" type="ORF">RQP18_10080</name>
</gene>
<dbReference type="PROSITE" id="PS50283">
    <property type="entry name" value="NA_SOLUT_SYMP_3"/>
    <property type="match status" value="1"/>
</dbReference>
<dbReference type="RefSeq" id="WP_342387576.1">
    <property type="nucleotide sequence ID" value="NZ_CP138333.2"/>
</dbReference>
<feature type="transmembrane region" description="Helical" evidence="15">
    <location>
        <begin position="316"/>
        <end position="344"/>
    </location>
</feature>
<keyword evidence="17" id="KW-1185">Reference proteome</keyword>
<evidence type="ECO:0000256" key="12">
    <source>
        <dbReference type="ARBA" id="ARBA00023201"/>
    </source>
</evidence>
<feature type="transmembrane region" description="Helical" evidence="15">
    <location>
        <begin position="365"/>
        <end position="385"/>
    </location>
</feature>
<evidence type="ECO:0000313" key="16">
    <source>
        <dbReference type="EMBL" id="WZX29002.1"/>
    </source>
</evidence>
<evidence type="ECO:0000256" key="10">
    <source>
        <dbReference type="ARBA" id="ARBA00023065"/>
    </source>
</evidence>
<evidence type="ECO:0000256" key="8">
    <source>
        <dbReference type="ARBA" id="ARBA00022989"/>
    </source>
</evidence>
<evidence type="ECO:0000256" key="9">
    <source>
        <dbReference type="ARBA" id="ARBA00023053"/>
    </source>
</evidence>
<keyword evidence="11 15" id="KW-0472">Membrane</keyword>
<comment type="subcellular location">
    <subcellularLocation>
        <location evidence="1 15">Cell membrane</location>
        <topology evidence="1 15">Multi-pass membrane protein</topology>
    </subcellularLocation>
</comment>
<evidence type="ECO:0000256" key="4">
    <source>
        <dbReference type="ARBA" id="ARBA00022475"/>
    </source>
</evidence>
<evidence type="ECO:0000256" key="3">
    <source>
        <dbReference type="ARBA" id="ARBA00022448"/>
    </source>
</evidence>
<evidence type="ECO:0000256" key="7">
    <source>
        <dbReference type="ARBA" id="ARBA00022970"/>
    </source>
</evidence>
<feature type="transmembrane region" description="Helical" evidence="15">
    <location>
        <begin position="272"/>
        <end position="296"/>
    </location>
</feature>
<feature type="transmembrane region" description="Helical" evidence="15">
    <location>
        <begin position="397"/>
        <end position="416"/>
    </location>
</feature>
<accession>A0ABZ3CHZ4</accession>
<feature type="transmembrane region" description="Helical" evidence="15">
    <location>
        <begin position="231"/>
        <end position="251"/>
    </location>
</feature>
<dbReference type="InterPro" id="IPR038377">
    <property type="entry name" value="Na/Glc_symporter_sf"/>
</dbReference>
<protein>
    <recommendedName>
        <fullName evidence="15">Sodium/proline symporter</fullName>
    </recommendedName>
    <alternativeName>
        <fullName evidence="15">Proline permease</fullName>
    </alternativeName>
</protein>
<keyword evidence="5 15" id="KW-0812">Transmembrane</keyword>
<comment type="function">
    <text evidence="15">Catalyzes the sodium-dependent uptake of extracellular L-proline.</text>
</comment>
<proteinExistence type="inferred from homology"/>
<feature type="transmembrane region" description="Helical" evidence="15">
    <location>
        <begin position="454"/>
        <end position="471"/>
    </location>
</feature>
<sequence length="489" mass="52808">MDYISLTAFSLYFIFMLMVGYLAYKKSNDFSDYVLGGRELGPVVGGISTGASDMSGWLLLAFPGAVYATGLSGGLWMAIGLTIGFYLNWKYVGNKVRKYTIVSGDAQTLPEFLANRTRDTSKIIKVVSAIFIIGFFTFYVSSGLVAGGLLFEQTFGVSYTIGVLLIAAVVLIYTSTGGFFAVTWTDFVQGIIMLVAVVLVPAVTFFALGGWDNVISGVDQVSPDRLNAFSGITQLGIISALFWGILGYFGQPHVILRFMAFNSSRDITLGRAVYTSWNVIAMYGAVLIGVVGTAYFGSNRLDNPESVFIQLTHTLFHPIIASILLVALLAAVMSTVSTQLLVSATSLTEDLYKGLFRKNANEKELFWIIRGSILLVITFATLVGLDPNSSVLGLVGYAWAGFGAAFGPALLFSLFWKDTTKNGVLAGILTGGITVILWSMLTDGGIIPFELYELIPGFLFSSLAIVMFSKVGSAPTADMRREFEMAKRG</sequence>
<dbReference type="Proteomes" id="UP001455384">
    <property type="component" value="Chromosome"/>
</dbReference>
<comment type="catalytic activity">
    <reaction evidence="13">
        <text>L-proline(in) + Na(+)(in) = L-proline(out) + Na(+)(out)</text>
        <dbReference type="Rhea" id="RHEA:28967"/>
        <dbReference type="ChEBI" id="CHEBI:29101"/>
        <dbReference type="ChEBI" id="CHEBI:60039"/>
    </reaction>
</comment>
<dbReference type="InterPro" id="IPR001734">
    <property type="entry name" value="Na/solute_symporter"/>
</dbReference>
<dbReference type="InterPro" id="IPR011851">
    <property type="entry name" value="Na/Pro_symporter"/>
</dbReference>
<dbReference type="PANTHER" id="PTHR48086">
    <property type="entry name" value="SODIUM/PROLINE SYMPORTER-RELATED"/>
    <property type="match status" value="1"/>
</dbReference>
<feature type="transmembrane region" description="Helical" evidence="15">
    <location>
        <begin position="66"/>
        <end position="89"/>
    </location>
</feature>
<feature type="transmembrane region" description="Helical" evidence="15">
    <location>
        <begin position="423"/>
        <end position="442"/>
    </location>
</feature>
<evidence type="ECO:0000256" key="13">
    <source>
        <dbReference type="ARBA" id="ARBA00033708"/>
    </source>
</evidence>
<dbReference type="InterPro" id="IPR050277">
    <property type="entry name" value="Sodium:Solute_Symporter"/>
</dbReference>
<organism evidence="16 17">
    <name type="scientific">Salinicoccus bachuensis</name>
    <dbReference type="NCBI Taxonomy" id="3136731"/>
    <lineage>
        <taxon>Bacteria</taxon>
        <taxon>Bacillati</taxon>
        <taxon>Bacillota</taxon>
        <taxon>Bacilli</taxon>
        <taxon>Bacillales</taxon>
        <taxon>Staphylococcaceae</taxon>
        <taxon>Salinicoccus</taxon>
    </lineage>
</organism>
<reference evidence="17" key="1">
    <citation type="submission" date="2023-10" db="EMBL/GenBank/DDBJ databases">
        <title>Genome analysis and identification of Salinococcus sp. Bachu38 nov., a PGPR from the rhizosphere of Tamarix.</title>
        <authorList>
            <person name="Liang Z."/>
            <person name="Zhang X."/>
            <person name="Jia J."/>
            <person name="Chen X."/>
            <person name="Wang Y."/>
            <person name="Wang Q."/>
            <person name="Wang R."/>
        </authorList>
    </citation>
    <scope>NUCLEOTIDE SEQUENCE [LARGE SCALE GENOMIC DNA]</scope>
    <source>
        <strain evidence="17">Bachu38</strain>
    </source>
</reference>
<keyword evidence="4 15" id="KW-1003">Cell membrane</keyword>
<evidence type="ECO:0000256" key="5">
    <source>
        <dbReference type="ARBA" id="ARBA00022692"/>
    </source>
</evidence>
<keyword evidence="6 15" id="KW-0769">Symport</keyword>